<sequence length="168" mass="18964">MEINSDNNDKSFMMKCNASDLGGGIEIGRCNLTSVLSSNKTTHWIIYGSKHIFSTNTTYQFSNFDVRFKNYNHVFYRIILTLNNVLIEFQDANNTCNVNNEYIVQALADFNSTETIYHNVCVGAKHSSSAYVAVVIIIMIITVVTILLCAVKANKIKSRTRINSQDLF</sequence>
<proteinExistence type="predicted"/>
<keyword evidence="1" id="KW-0812">Transmembrane</keyword>
<accession>A0A0C2N7Q4</accession>
<evidence type="ECO:0000313" key="3">
    <source>
        <dbReference type="Proteomes" id="UP000031668"/>
    </source>
</evidence>
<keyword evidence="1" id="KW-0472">Membrane</keyword>
<evidence type="ECO:0000313" key="2">
    <source>
        <dbReference type="EMBL" id="KII72380.1"/>
    </source>
</evidence>
<organism evidence="2 3">
    <name type="scientific">Thelohanellus kitauei</name>
    <name type="common">Myxosporean</name>
    <dbReference type="NCBI Taxonomy" id="669202"/>
    <lineage>
        <taxon>Eukaryota</taxon>
        <taxon>Metazoa</taxon>
        <taxon>Cnidaria</taxon>
        <taxon>Myxozoa</taxon>
        <taxon>Myxosporea</taxon>
        <taxon>Bivalvulida</taxon>
        <taxon>Platysporina</taxon>
        <taxon>Myxobolidae</taxon>
        <taxon>Thelohanellus</taxon>
    </lineage>
</organism>
<gene>
    <name evidence="2" type="ORF">RF11_14130</name>
</gene>
<comment type="caution">
    <text evidence="2">The sequence shown here is derived from an EMBL/GenBank/DDBJ whole genome shotgun (WGS) entry which is preliminary data.</text>
</comment>
<evidence type="ECO:0000256" key="1">
    <source>
        <dbReference type="SAM" id="Phobius"/>
    </source>
</evidence>
<name>A0A0C2N7Q4_THEKT</name>
<dbReference type="AlphaFoldDB" id="A0A0C2N7Q4"/>
<keyword evidence="1" id="KW-1133">Transmembrane helix</keyword>
<reference evidence="2 3" key="1">
    <citation type="journal article" date="2014" name="Genome Biol. Evol.">
        <title>The genome of the myxosporean Thelohanellus kitauei shows adaptations to nutrient acquisition within its fish host.</title>
        <authorList>
            <person name="Yang Y."/>
            <person name="Xiong J."/>
            <person name="Zhou Z."/>
            <person name="Huo F."/>
            <person name="Miao W."/>
            <person name="Ran C."/>
            <person name="Liu Y."/>
            <person name="Zhang J."/>
            <person name="Feng J."/>
            <person name="Wang M."/>
            <person name="Wang M."/>
            <person name="Wang L."/>
            <person name="Yao B."/>
        </authorList>
    </citation>
    <scope>NUCLEOTIDE SEQUENCE [LARGE SCALE GENOMIC DNA]</scope>
    <source>
        <strain evidence="2">Wuqing</strain>
    </source>
</reference>
<dbReference type="Proteomes" id="UP000031668">
    <property type="component" value="Unassembled WGS sequence"/>
</dbReference>
<dbReference type="EMBL" id="JWZT01001256">
    <property type="protein sequence ID" value="KII72380.1"/>
    <property type="molecule type" value="Genomic_DNA"/>
</dbReference>
<protein>
    <submittedName>
        <fullName evidence="2">Uncharacterized protein</fullName>
    </submittedName>
</protein>
<keyword evidence="3" id="KW-1185">Reference proteome</keyword>
<feature type="transmembrane region" description="Helical" evidence="1">
    <location>
        <begin position="130"/>
        <end position="151"/>
    </location>
</feature>